<evidence type="ECO:0000313" key="1">
    <source>
        <dbReference type="EMBL" id="GHH19266.1"/>
    </source>
</evidence>
<protein>
    <recommendedName>
        <fullName evidence="3">Sulfotransferase family protein</fullName>
    </recommendedName>
</protein>
<proteinExistence type="predicted"/>
<dbReference type="Proteomes" id="UP000652430">
    <property type="component" value="Unassembled WGS sequence"/>
</dbReference>
<reference evidence="2" key="1">
    <citation type="journal article" date="2019" name="Int. J. Syst. Evol. Microbiol.">
        <title>The Global Catalogue of Microorganisms (GCM) 10K type strain sequencing project: providing services to taxonomists for standard genome sequencing and annotation.</title>
        <authorList>
            <consortium name="The Broad Institute Genomics Platform"/>
            <consortium name="The Broad Institute Genome Sequencing Center for Infectious Disease"/>
            <person name="Wu L."/>
            <person name="Ma J."/>
        </authorList>
    </citation>
    <scope>NUCLEOTIDE SEQUENCE [LARGE SCALE GENOMIC DNA]</scope>
    <source>
        <strain evidence="2">CGMCC 1.8957</strain>
    </source>
</reference>
<dbReference type="Gene3D" id="3.40.50.300">
    <property type="entry name" value="P-loop containing nucleotide triphosphate hydrolases"/>
    <property type="match status" value="1"/>
</dbReference>
<accession>A0ABQ3LPH3</accession>
<dbReference type="EMBL" id="BNAQ01000003">
    <property type="protein sequence ID" value="GHH19266.1"/>
    <property type="molecule type" value="Genomic_DNA"/>
</dbReference>
<sequence length="204" mass="23500">MAIVSFEPNFIFIKTRKTAGTSLEVHLAEACGPTAIVTPIYPANPLHAPRNWTHYYNHMPAREIRVAQPERFVSAYKFAFERHPVDKSLSYYAMLRHSPHHYSATGPQSWRDYVDQGEFPVDDGLYTDDDGTLIVDRLYRYEELDQSLIDISDRTGLRHRPLTAREKTGFRRDDIPSFAEVMADAAIRNRILQAFASTLRHIAY</sequence>
<keyword evidence="2" id="KW-1185">Reference proteome</keyword>
<evidence type="ECO:0000313" key="2">
    <source>
        <dbReference type="Proteomes" id="UP000652430"/>
    </source>
</evidence>
<comment type="caution">
    <text evidence="1">The sequence shown here is derived from an EMBL/GenBank/DDBJ whole genome shotgun (WGS) entry which is preliminary data.</text>
</comment>
<evidence type="ECO:0008006" key="3">
    <source>
        <dbReference type="Google" id="ProtNLM"/>
    </source>
</evidence>
<name>A0ABQ3LPH3_9SPHN</name>
<gene>
    <name evidence="1" type="ORF">GCM10008023_26120</name>
</gene>
<dbReference type="InterPro" id="IPR027417">
    <property type="entry name" value="P-loop_NTPase"/>
</dbReference>
<organism evidence="1 2">
    <name type="scientific">Sphingomonas glacialis</name>
    <dbReference type="NCBI Taxonomy" id="658225"/>
    <lineage>
        <taxon>Bacteria</taxon>
        <taxon>Pseudomonadati</taxon>
        <taxon>Pseudomonadota</taxon>
        <taxon>Alphaproteobacteria</taxon>
        <taxon>Sphingomonadales</taxon>
        <taxon>Sphingomonadaceae</taxon>
        <taxon>Sphingomonas</taxon>
    </lineage>
</organism>